<feature type="transmembrane region" description="Helical" evidence="6">
    <location>
        <begin position="221"/>
        <end position="241"/>
    </location>
</feature>
<comment type="subcellular location">
    <subcellularLocation>
        <location evidence="1">Membrane</location>
        <topology evidence="1">Multi-pass membrane protein</topology>
    </subcellularLocation>
</comment>
<keyword evidence="5 6" id="KW-0472">Membrane</keyword>
<dbReference type="GO" id="GO:0055085">
    <property type="term" value="P:transmembrane transport"/>
    <property type="evidence" value="ECO:0007669"/>
    <property type="project" value="TreeGrafter"/>
</dbReference>
<dbReference type="AlphaFoldDB" id="A0AA90YZT3"/>
<feature type="transmembrane region" description="Helical" evidence="6">
    <location>
        <begin position="189"/>
        <end position="215"/>
    </location>
</feature>
<evidence type="ECO:0000256" key="4">
    <source>
        <dbReference type="ARBA" id="ARBA00022989"/>
    </source>
</evidence>
<feature type="transmembrane region" description="Helical" evidence="6">
    <location>
        <begin position="253"/>
        <end position="270"/>
    </location>
</feature>
<dbReference type="EMBL" id="WVRA01000014">
    <property type="protein sequence ID" value="NOE20795.1"/>
    <property type="molecule type" value="Genomic_DNA"/>
</dbReference>
<proteinExistence type="inferred from homology"/>
<dbReference type="Pfam" id="PF01594">
    <property type="entry name" value="AI-2E_transport"/>
    <property type="match status" value="1"/>
</dbReference>
<feature type="transmembrane region" description="Helical" evidence="6">
    <location>
        <begin position="290"/>
        <end position="318"/>
    </location>
</feature>
<evidence type="ECO:0000256" key="2">
    <source>
        <dbReference type="ARBA" id="ARBA00009773"/>
    </source>
</evidence>
<evidence type="ECO:0000313" key="8">
    <source>
        <dbReference type="Proteomes" id="UP000597886"/>
    </source>
</evidence>
<keyword evidence="3 6" id="KW-0812">Transmembrane</keyword>
<evidence type="ECO:0000256" key="1">
    <source>
        <dbReference type="ARBA" id="ARBA00004141"/>
    </source>
</evidence>
<feature type="transmembrane region" description="Helical" evidence="6">
    <location>
        <begin position="33"/>
        <end position="51"/>
    </location>
</feature>
<feature type="transmembrane region" description="Helical" evidence="6">
    <location>
        <begin position="63"/>
        <end position="83"/>
    </location>
</feature>
<reference evidence="7" key="1">
    <citation type="submission" date="2019-12" db="EMBL/GenBank/DDBJ databases">
        <title>Ruegeria JWLKs population differentiation of coral mucus and skeleton niches.</title>
        <authorList>
            <person name="Luo D."/>
        </authorList>
    </citation>
    <scope>NUCLEOTIDE SEQUENCE</scope>
    <source>
        <strain evidence="7">HKCCD6181</strain>
    </source>
</reference>
<evidence type="ECO:0000256" key="3">
    <source>
        <dbReference type="ARBA" id="ARBA00022692"/>
    </source>
</evidence>
<dbReference type="PANTHER" id="PTHR21716">
    <property type="entry name" value="TRANSMEMBRANE PROTEIN"/>
    <property type="match status" value="1"/>
</dbReference>
<feature type="transmembrane region" description="Helical" evidence="6">
    <location>
        <begin position="9"/>
        <end position="27"/>
    </location>
</feature>
<dbReference type="InterPro" id="IPR002549">
    <property type="entry name" value="AI-2E-like"/>
</dbReference>
<feature type="transmembrane region" description="Helical" evidence="6">
    <location>
        <begin position="151"/>
        <end position="168"/>
    </location>
</feature>
<evidence type="ECO:0000313" key="7">
    <source>
        <dbReference type="EMBL" id="NOE20795.1"/>
    </source>
</evidence>
<comment type="caution">
    <text evidence="7">The sequence shown here is derived from an EMBL/GenBank/DDBJ whole genome shotgun (WGS) entry which is preliminary data.</text>
</comment>
<organism evidence="7 8">
    <name type="scientific">Ruegeria atlantica</name>
    <dbReference type="NCBI Taxonomy" id="81569"/>
    <lineage>
        <taxon>Bacteria</taxon>
        <taxon>Pseudomonadati</taxon>
        <taxon>Pseudomonadota</taxon>
        <taxon>Alphaproteobacteria</taxon>
        <taxon>Rhodobacterales</taxon>
        <taxon>Roseobacteraceae</taxon>
        <taxon>Ruegeria</taxon>
    </lineage>
</organism>
<protein>
    <submittedName>
        <fullName evidence="7">AI-2E family transporter</fullName>
    </submittedName>
</protein>
<dbReference type="Proteomes" id="UP000597886">
    <property type="component" value="Unassembled WGS sequence"/>
</dbReference>
<keyword evidence="4 6" id="KW-1133">Transmembrane helix</keyword>
<comment type="similarity">
    <text evidence="2">Belongs to the autoinducer-2 exporter (AI-2E) (TC 2.A.86) family.</text>
</comment>
<evidence type="ECO:0000256" key="6">
    <source>
        <dbReference type="SAM" id="Phobius"/>
    </source>
</evidence>
<dbReference type="PANTHER" id="PTHR21716:SF16">
    <property type="entry name" value="BLL1467 PROTEIN"/>
    <property type="match status" value="1"/>
</dbReference>
<name>A0AA90YZT3_9RHOB</name>
<evidence type="ECO:0000256" key="5">
    <source>
        <dbReference type="ARBA" id="ARBA00023136"/>
    </source>
</evidence>
<dbReference type="GO" id="GO:0016020">
    <property type="term" value="C:membrane"/>
    <property type="evidence" value="ECO:0007669"/>
    <property type="project" value="UniProtKB-SubCell"/>
</dbReference>
<sequence length="340" mass="36214">MSQSLLSTTALRVMVAVLTAIAVLTSLYLAKSILAPIAFALVLGVVASPLADKLERAGCPRVVSASALLILTCTIVVAAFLLLEPLLSTLVEQLPAIRRELQSWVAAMSEFMRGIETIGREIEETVGADGEATTETTLPSVMDALWLAPNFGSQILIFIGTLFFFVLTRRELYASAGAFKSRLYLADQAVYRYFAAVTLVNIGLGIVTSAVLGIVGISDPLIWGLAAGLLNFILYLGPLVVMTGLLIAGLTQFGGAAAFLPPLLFLIINVSEAQFVTPVFVGQRLQVNPLVVFIAIVFGLWLWGPVGAIVVLPILLWFGVLLNPEVMSPAIEKNSNALDG</sequence>
<gene>
    <name evidence="7" type="ORF">GS634_21910</name>
</gene>
<accession>A0AA90YZT3</accession>